<feature type="compositionally biased region" description="Polar residues" evidence="15">
    <location>
        <begin position="12"/>
        <end position="25"/>
    </location>
</feature>
<feature type="region of interest" description="Disordered" evidence="15">
    <location>
        <begin position="1"/>
        <end position="28"/>
    </location>
</feature>
<evidence type="ECO:0000256" key="14">
    <source>
        <dbReference type="NCBIfam" id="TIGR00648"/>
    </source>
</evidence>
<dbReference type="GO" id="GO:0006281">
    <property type="term" value="P:DNA repair"/>
    <property type="evidence" value="ECO:0007669"/>
    <property type="project" value="UniProtKB-UniRule"/>
</dbReference>
<evidence type="ECO:0000256" key="1">
    <source>
        <dbReference type="ARBA" id="ARBA00004496"/>
    </source>
</evidence>
<evidence type="ECO:0000313" key="17">
    <source>
        <dbReference type="Proteomes" id="UP000029844"/>
    </source>
</evidence>
<comment type="catalytic activity">
    <reaction evidence="13">
        <text>Endonucleolytic cleavage at a junction such as a reciprocal single-stranded crossover between two homologous DNA duplexes (Holliday junction).</text>
        <dbReference type="EC" id="3.1.21.10"/>
    </reaction>
</comment>
<comment type="cofactor">
    <cofactor evidence="13">
        <name>Mg(2+)</name>
        <dbReference type="ChEBI" id="CHEBI:18420"/>
    </cofactor>
    <text evidence="13">Binds 1 Mg(2+) ion per subunit.</text>
</comment>
<dbReference type="GO" id="GO:0007059">
    <property type="term" value="P:chromosome segregation"/>
    <property type="evidence" value="ECO:0007669"/>
    <property type="project" value="UniProtKB-UniRule"/>
</dbReference>
<dbReference type="RefSeq" id="WP_036085796.1">
    <property type="nucleotide sequence ID" value="NZ_CBCSHQ010000004.1"/>
</dbReference>
<dbReference type="SUPFAM" id="SSF52980">
    <property type="entry name" value="Restriction endonuclease-like"/>
    <property type="match status" value="1"/>
</dbReference>
<proteinExistence type="inferred from homology"/>
<evidence type="ECO:0000256" key="10">
    <source>
        <dbReference type="ARBA" id="ARBA00023204"/>
    </source>
</evidence>
<dbReference type="InterPro" id="IPR011335">
    <property type="entry name" value="Restrct_endonuc-II-like"/>
</dbReference>
<evidence type="ECO:0000256" key="11">
    <source>
        <dbReference type="ARBA" id="ARBA00023447"/>
    </source>
</evidence>
<keyword evidence="5 13" id="KW-0255">Endonuclease</keyword>
<evidence type="ECO:0000256" key="12">
    <source>
        <dbReference type="ARBA" id="ARBA00029523"/>
    </source>
</evidence>
<sequence>MAIRYPNGKKYQPNTPSTSPAQKKSVSYGKRGMSLEQDLNDTNAYYLANKLAVIHKKPTPVQIVGVDYPKRSSAKIKEAYFKTPSTTDYNGVYNGKYIDFEAKETKNTSSFPLNNFHPHQLTHMEGVLEQGGIVFIIISFHTLSEVYFTKFEHFQPFWQRMLDGGRKSVTLQELREVSDQIPYGLNPRLDYLNIIKKHYF</sequence>
<dbReference type="Proteomes" id="UP000029844">
    <property type="component" value="Unassembled WGS sequence"/>
</dbReference>
<feature type="binding site" evidence="13">
    <location>
        <position position="86"/>
    </location>
    <ligand>
        <name>Mg(2+)</name>
        <dbReference type="ChEBI" id="CHEBI:18420"/>
    </ligand>
</feature>
<evidence type="ECO:0000256" key="13">
    <source>
        <dbReference type="HAMAP-Rule" id="MF_00130"/>
    </source>
</evidence>
<dbReference type="NCBIfam" id="NF002584">
    <property type="entry name" value="PRK02234.1-5"/>
    <property type="match status" value="1"/>
</dbReference>
<dbReference type="PIRSF" id="PIRSF037785">
    <property type="entry name" value="RecU"/>
    <property type="match status" value="1"/>
</dbReference>
<keyword evidence="4 13" id="KW-0479">Metal-binding</keyword>
<comment type="function">
    <text evidence="13">Endonuclease that resolves Holliday junction intermediates in genetic recombination. Cleaves mobile four-strand junctions by introducing symmetrical nicks in paired strands. Promotes annealing of linear ssDNA with homologous dsDNA. Required for DNA repair, homologous recombination and chromosome segregation.</text>
</comment>
<dbReference type="InterPro" id="IPR004612">
    <property type="entry name" value="Resolv_RecU"/>
</dbReference>
<keyword evidence="6 13" id="KW-0227">DNA damage</keyword>
<feature type="binding site" evidence="13">
    <location>
        <position position="101"/>
    </location>
    <ligand>
        <name>Mg(2+)</name>
        <dbReference type="ChEBI" id="CHEBI:18420"/>
    </ligand>
</feature>
<feature type="binding site" evidence="13">
    <location>
        <position position="120"/>
    </location>
    <ligand>
        <name>Mg(2+)</name>
        <dbReference type="ChEBI" id="CHEBI:18420"/>
    </ligand>
</feature>
<feature type="site" description="Transition state stabilizer" evidence="13">
    <location>
        <position position="103"/>
    </location>
</feature>
<keyword evidence="8 13" id="KW-0460">Magnesium</keyword>
<keyword evidence="2 13" id="KW-0963">Cytoplasm</keyword>
<dbReference type="GeneID" id="58717421"/>
<evidence type="ECO:0000256" key="8">
    <source>
        <dbReference type="ARBA" id="ARBA00022842"/>
    </source>
</evidence>
<evidence type="ECO:0000256" key="15">
    <source>
        <dbReference type="SAM" id="MobiDB-lite"/>
    </source>
</evidence>
<evidence type="ECO:0000313" key="16">
    <source>
        <dbReference type="EMBL" id="KGL40595.1"/>
    </source>
</evidence>
<comment type="subcellular location">
    <subcellularLocation>
        <location evidence="1 13">Cytoplasm</location>
    </subcellularLocation>
</comment>
<gene>
    <name evidence="13" type="primary">recU</name>
    <name evidence="16" type="ORF">EP57_08550</name>
</gene>
<protein>
    <recommendedName>
        <fullName evidence="12 13">Holliday junction resolvase RecU</fullName>
        <ecNumber evidence="13 14">3.1.21.10</ecNumber>
    </recommendedName>
    <alternativeName>
        <fullName evidence="13">Recombination protein U homolog</fullName>
    </alternativeName>
</protein>
<dbReference type="GO" id="GO:0008821">
    <property type="term" value="F:crossover junction DNA endonuclease activity"/>
    <property type="evidence" value="ECO:0007669"/>
    <property type="project" value="UniProtKB-EC"/>
</dbReference>
<keyword evidence="10 13" id="KW-0234">DNA repair</keyword>
<evidence type="ECO:0000256" key="6">
    <source>
        <dbReference type="ARBA" id="ARBA00022763"/>
    </source>
</evidence>
<dbReference type="EMBL" id="JNFA01000023">
    <property type="protein sequence ID" value="KGL40595.1"/>
    <property type="molecule type" value="Genomic_DNA"/>
</dbReference>
<evidence type="ECO:0000256" key="9">
    <source>
        <dbReference type="ARBA" id="ARBA00023172"/>
    </source>
</evidence>
<evidence type="ECO:0000256" key="3">
    <source>
        <dbReference type="ARBA" id="ARBA00022722"/>
    </source>
</evidence>
<dbReference type="GO" id="GO:0003676">
    <property type="term" value="F:nucleic acid binding"/>
    <property type="evidence" value="ECO:0007669"/>
    <property type="project" value="InterPro"/>
</dbReference>
<accession>A0A099W904</accession>
<dbReference type="OrthoDB" id="9783592at2"/>
<comment type="similarity">
    <text evidence="11 13">Belongs to the RecU family.</text>
</comment>
<dbReference type="InterPro" id="IPR011856">
    <property type="entry name" value="tRNA_endonuc-like_dom_sf"/>
</dbReference>
<reference evidence="16 17" key="1">
    <citation type="submission" date="2014-05" db="EMBL/GenBank/DDBJ databases">
        <title>Novel Listeriaceae from food processing environments.</title>
        <authorList>
            <person name="den Bakker H.C."/>
        </authorList>
    </citation>
    <scope>NUCLEOTIDE SEQUENCE [LARGE SCALE GENOMIC DNA]</scope>
    <source>
        <strain evidence="16 17">FSL A5-0281</strain>
    </source>
</reference>
<dbReference type="GO" id="GO:0006310">
    <property type="term" value="P:DNA recombination"/>
    <property type="evidence" value="ECO:0007669"/>
    <property type="project" value="UniProtKB-UniRule"/>
</dbReference>
<dbReference type="CDD" id="cd22354">
    <property type="entry name" value="RecU-like"/>
    <property type="match status" value="1"/>
</dbReference>
<dbReference type="GO" id="GO:0000287">
    <property type="term" value="F:magnesium ion binding"/>
    <property type="evidence" value="ECO:0007669"/>
    <property type="project" value="UniProtKB-UniRule"/>
</dbReference>
<feature type="binding site" evidence="13">
    <location>
        <position position="88"/>
    </location>
    <ligand>
        <name>Mg(2+)</name>
        <dbReference type="ChEBI" id="CHEBI:18420"/>
    </ligand>
</feature>
<comment type="caution">
    <text evidence="16">The sequence shown here is derived from an EMBL/GenBank/DDBJ whole genome shotgun (WGS) entry which is preliminary data.</text>
</comment>
<dbReference type="AlphaFoldDB" id="A0A099W904"/>
<evidence type="ECO:0000256" key="5">
    <source>
        <dbReference type="ARBA" id="ARBA00022759"/>
    </source>
</evidence>
<dbReference type="HAMAP" id="MF_00130">
    <property type="entry name" value="RecU"/>
    <property type="match status" value="1"/>
</dbReference>
<keyword evidence="9 13" id="KW-0233">DNA recombination</keyword>
<dbReference type="STRING" id="1552123.EP57_08550"/>
<keyword evidence="3 13" id="KW-0540">Nuclease</keyword>
<dbReference type="GO" id="GO:0005737">
    <property type="term" value="C:cytoplasm"/>
    <property type="evidence" value="ECO:0007669"/>
    <property type="project" value="UniProtKB-SubCell"/>
</dbReference>
<dbReference type="EC" id="3.1.21.10" evidence="13 14"/>
<name>A0A099W904_9LIST</name>
<evidence type="ECO:0000256" key="7">
    <source>
        <dbReference type="ARBA" id="ARBA00022801"/>
    </source>
</evidence>
<dbReference type="Gene3D" id="3.40.1350.10">
    <property type="match status" value="1"/>
</dbReference>
<evidence type="ECO:0000256" key="4">
    <source>
        <dbReference type="ARBA" id="ARBA00022723"/>
    </source>
</evidence>
<evidence type="ECO:0000256" key="2">
    <source>
        <dbReference type="ARBA" id="ARBA00022490"/>
    </source>
</evidence>
<dbReference type="NCBIfam" id="TIGR00648">
    <property type="entry name" value="recU"/>
    <property type="match status" value="1"/>
</dbReference>
<keyword evidence="17" id="KW-1185">Reference proteome</keyword>
<dbReference type="eggNOG" id="COG3331">
    <property type="taxonomic scope" value="Bacteria"/>
</dbReference>
<dbReference type="Pfam" id="PF03838">
    <property type="entry name" value="RecU"/>
    <property type="match status" value="1"/>
</dbReference>
<organism evidence="16 17">
    <name type="scientific">Listeria booriae</name>
    <dbReference type="NCBI Taxonomy" id="1552123"/>
    <lineage>
        <taxon>Bacteria</taxon>
        <taxon>Bacillati</taxon>
        <taxon>Bacillota</taxon>
        <taxon>Bacilli</taxon>
        <taxon>Bacillales</taxon>
        <taxon>Listeriaceae</taxon>
        <taxon>Listeria</taxon>
    </lineage>
</organism>
<keyword evidence="7 13" id="KW-0378">Hydrolase</keyword>